<keyword evidence="4" id="KW-0378">Hydrolase</keyword>
<dbReference type="CDD" id="cd10030">
    <property type="entry name" value="UDG-F4_TTUDGA_SPO1dp_like"/>
    <property type="match status" value="1"/>
</dbReference>
<dbReference type="PANTHER" id="PTHR33693">
    <property type="entry name" value="TYPE-5 URACIL-DNA GLYCOSYLASE"/>
    <property type="match status" value="1"/>
</dbReference>
<dbReference type="InterPro" id="IPR005122">
    <property type="entry name" value="Uracil-DNA_glycosylase-like"/>
</dbReference>
<accession>A0A4C2EH03</accession>
<feature type="domain" description="Uracil-DNA glycosylase-like" evidence="8">
    <location>
        <begin position="61"/>
        <end position="227"/>
    </location>
</feature>
<keyword evidence="2" id="KW-0479">Metal-binding</keyword>
<dbReference type="SMART" id="SM00986">
    <property type="entry name" value="UDG"/>
    <property type="match status" value="1"/>
</dbReference>
<dbReference type="InterPro" id="IPR036895">
    <property type="entry name" value="Uracil-DNA_glycosylase-like_sf"/>
</dbReference>
<keyword evidence="3" id="KW-0227">DNA damage</keyword>
<dbReference type="EMBL" id="BIXZ01000002">
    <property type="protein sequence ID" value="GCF13771.1"/>
    <property type="molecule type" value="Genomic_DNA"/>
</dbReference>
<dbReference type="SMART" id="SM00987">
    <property type="entry name" value="UreE_C"/>
    <property type="match status" value="1"/>
</dbReference>
<dbReference type="InterPro" id="IPR051536">
    <property type="entry name" value="UDG_Type-4/5"/>
</dbReference>
<dbReference type="PANTHER" id="PTHR33693:SF1">
    <property type="entry name" value="TYPE-4 URACIL-DNA GLYCOSYLASE"/>
    <property type="match status" value="1"/>
</dbReference>
<dbReference type="AlphaFoldDB" id="A0A4C2EH03"/>
<dbReference type="Proteomes" id="UP000304382">
    <property type="component" value="Unassembled WGS sequence"/>
</dbReference>
<evidence type="ECO:0000256" key="1">
    <source>
        <dbReference type="ARBA" id="ARBA00022485"/>
    </source>
</evidence>
<keyword evidence="6" id="KW-0411">Iron-sulfur</keyword>
<dbReference type="GO" id="GO:0051539">
    <property type="term" value="F:4 iron, 4 sulfur cluster binding"/>
    <property type="evidence" value="ECO:0007669"/>
    <property type="project" value="UniProtKB-KW"/>
</dbReference>
<comment type="caution">
    <text evidence="9">The sequence shown here is derived from an EMBL/GenBank/DDBJ whole genome shotgun (WGS) entry which is preliminary data.</text>
</comment>
<reference evidence="9 10" key="1">
    <citation type="submission" date="2019-02" db="EMBL/GenBank/DDBJ databases">
        <title>Haloarcula mannanilyticum sp. nov., a mannan degrading haloarchaeon isolated from commercial salt.</title>
        <authorList>
            <person name="Enomoto S."/>
            <person name="Shimane Y."/>
            <person name="Kamekura M."/>
            <person name="Ito T."/>
            <person name="Moriya O."/>
            <person name="Ihara K."/>
            <person name="Takahashi-Ando N."/>
            <person name="Fukushima Y."/>
            <person name="Yoshida Y."/>
            <person name="Usama R."/>
            <person name="Takai K."/>
            <person name="Minegishi H."/>
        </authorList>
    </citation>
    <scope>NUCLEOTIDE SEQUENCE [LARGE SCALE GENOMIC DNA]</scope>
    <source>
        <strain evidence="9 10">MD130-1</strain>
    </source>
</reference>
<evidence type="ECO:0000256" key="7">
    <source>
        <dbReference type="ARBA" id="ARBA00023204"/>
    </source>
</evidence>
<keyword evidence="7" id="KW-0234">DNA repair</keyword>
<dbReference type="Pfam" id="PF03167">
    <property type="entry name" value="UDG"/>
    <property type="match status" value="1"/>
</dbReference>
<name>A0A4C2EH03_9EURY</name>
<evidence type="ECO:0000259" key="8">
    <source>
        <dbReference type="SMART" id="SM00986"/>
    </source>
</evidence>
<evidence type="ECO:0000313" key="10">
    <source>
        <dbReference type="Proteomes" id="UP000304382"/>
    </source>
</evidence>
<keyword evidence="1" id="KW-0004">4Fe-4S</keyword>
<dbReference type="GO" id="GO:0006281">
    <property type="term" value="P:DNA repair"/>
    <property type="evidence" value="ECO:0007669"/>
    <property type="project" value="UniProtKB-KW"/>
</dbReference>
<dbReference type="GO" id="GO:0046872">
    <property type="term" value="F:metal ion binding"/>
    <property type="evidence" value="ECO:0007669"/>
    <property type="project" value="UniProtKB-KW"/>
</dbReference>
<dbReference type="SUPFAM" id="SSF52141">
    <property type="entry name" value="Uracil-DNA glycosylase-like"/>
    <property type="match status" value="1"/>
</dbReference>
<proteinExistence type="predicted"/>
<evidence type="ECO:0000256" key="6">
    <source>
        <dbReference type="ARBA" id="ARBA00023014"/>
    </source>
</evidence>
<dbReference type="GO" id="GO:0097506">
    <property type="term" value="F:deaminated base DNA N-glycosylase activity"/>
    <property type="evidence" value="ECO:0007669"/>
    <property type="project" value="UniProtKB-ARBA"/>
</dbReference>
<evidence type="ECO:0000313" key="9">
    <source>
        <dbReference type="EMBL" id="GCF13771.1"/>
    </source>
</evidence>
<gene>
    <name evidence="9" type="ORF">Harman_17060</name>
</gene>
<evidence type="ECO:0000256" key="3">
    <source>
        <dbReference type="ARBA" id="ARBA00022763"/>
    </source>
</evidence>
<keyword evidence="5" id="KW-0408">Iron</keyword>
<dbReference type="Gene3D" id="3.40.470.10">
    <property type="entry name" value="Uracil-DNA glycosylase-like domain"/>
    <property type="match status" value="1"/>
</dbReference>
<sequence length="236" mass="25459">MVATSGKRLVVYGGTLTATALPLTAVPPRVPEFPDAEQRNALTADCRRCSDLADSRTCISWGNGPLDADLVVVGEAPAEGDPEAKQWRGGNLTGMAYTSQRSGRKIRQVLADAGFGHEDCYYTNAVKCHPPGNRDPTDAELANCRPYLVEEVKTVEPTVVLTTGKHATKTVLALDDTGLDGFLDNVLEPRWSEALNLPVIPLLHPSYQEVWLSRLGYAYDEYVAAIAETVASVGDT</sequence>
<protein>
    <recommendedName>
        <fullName evidence="8">Uracil-DNA glycosylase-like domain-containing protein</fullName>
    </recommendedName>
</protein>
<evidence type="ECO:0000256" key="4">
    <source>
        <dbReference type="ARBA" id="ARBA00022801"/>
    </source>
</evidence>
<keyword evidence="10" id="KW-1185">Reference proteome</keyword>
<evidence type="ECO:0000256" key="2">
    <source>
        <dbReference type="ARBA" id="ARBA00022723"/>
    </source>
</evidence>
<evidence type="ECO:0000256" key="5">
    <source>
        <dbReference type="ARBA" id="ARBA00023004"/>
    </source>
</evidence>
<organism evidence="9 10">
    <name type="scientific">Haloarcula mannanilytica</name>
    <dbReference type="NCBI Taxonomy" id="2509225"/>
    <lineage>
        <taxon>Archaea</taxon>
        <taxon>Methanobacteriati</taxon>
        <taxon>Methanobacteriota</taxon>
        <taxon>Stenosarchaea group</taxon>
        <taxon>Halobacteria</taxon>
        <taxon>Halobacteriales</taxon>
        <taxon>Haloarculaceae</taxon>
        <taxon>Haloarcula</taxon>
    </lineage>
</organism>